<proteinExistence type="predicted"/>
<dbReference type="OrthoDB" id="346254at2759"/>
<dbReference type="VEuPathDB" id="ToxoDB:EPH_0038910"/>
<protein>
    <submittedName>
        <fullName evidence="3">SAG family member</fullName>
    </submittedName>
</protein>
<evidence type="ECO:0000313" key="4">
    <source>
        <dbReference type="Proteomes" id="UP000018201"/>
    </source>
</evidence>
<dbReference type="EMBL" id="HG692144">
    <property type="protein sequence ID" value="CDI81791.1"/>
    <property type="molecule type" value="Genomic_DNA"/>
</dbReference>
<gene>
    <name evidence="3" type="ORF">EPH_0038910</name>
</gene>
<evidence type="ECO:0000256" key="1">
    <source>
        <dbReference type="SAM" id="MobiDB-lite"/>
    </source>
</evidence>
<sequence>MAPLGLISVAGLSLLLGQAAGDPVAKNAALLPLSQSPKVGGPEESQTDFWSKVCAKITGTGDAKDADPTVPKGTYAYFPTSESAGNCAAAVEFWKEGFSLFDSQLPEKYSASSPGVYGNAKAVSFVALFNPKPNPTISCAFVKCPTTTTTTTTTTTKQPEVAKPGVGGRRLASEGDTTTVNAVVCLTNPDALVDEEAPFSQSVWDKIAAAVSNGVSPAGPTSLVALAAVALSASVLL</sequence>
<dbReference type="Pfam" id="PF11054">
    <property type="entry name" value="Surface_antigen"/>
    <property type="match status" value="1"/>
</dbReference>
<dbReference type="InterPro" id="IPR021288">
    <property type="entry name" value="Surface_antigen"/>
</dbReference>
<evidence type="ECO:0000256" key="2">
    <source>
        <dbReference type="SAM" id="SignalP"/>
    </source>
</evidence>
<feature type="region of interest" description="Disordered" evidence="1">
    <location>
        <begin position="149"/>
        <end position="173"/>
    </location>
</feature>
<evidence type="ECO:0000313" key="3">
    <source>
        <dbReference type="EMBL" id="CDI81791.1"/>
    </source>
</evidence>
<dbReference type="Proteomes" id="UP000018201">
    <property type="component" value="Unassembled WGS sequence"/>
</dbReference>
<organism evidence="3 4">
    <name type="scientific">Eimeria praecox</name>
    <dbReference type="NCBI Taxonomy" id="51316"/>
    <lineage>
        <taxon>Eukaryota</taxon>
        <taxon>Sar</taxon>
        <taxon>Alveolata</taxon>
        <taxon>Apicomplexa</taxon>
        <taxon>Conoidasida</taxon>
        <taxon>Coccidia</taxon>
        <taxon>Eucoccidiorida</taxon>
        <taxon>Eimeriorina</taxon>
        <taxon>Eimeriidae</taxon>
        <taxon>Eimeria</taxon>
    </lineage>
</organism>
<keyword evidence="2" id="KW-0732">Signal</keyword>
<name>U6GNJ8_9EIME</name>
<feature type="signal peptide" evidence="2">
    <location>
        <begin position="1"/>
        <end position="21"/>
    </location>
</feature>
<feature type="chain" id="PRO_5004671428" evidence="2">
    <location>
        <begin position="22"/>
        <end position="237"/>
    </location>
</feature>
<dbReference type="AlphaFoldDB" id="U6GNJ8"/>
<reference evidence="3" key="1">
    <citation type="submission" date="2013-10" db="EMBL/GenBank/DDBJ databases">
        <title>Genomic analysis of the causative agents of coccidiosis in chickens.</title>
        <authorList>
            <person name="Reid A.J."/>
            <person name="Blake D."/>
            <person name="Billington K."/>
            <person name="Browne H."/>
            <person name="Dunn M."/>
            <person name="Hung S."/>
            <person name="Kawahara F."/>
            <person name="Miranda-Saavedra D."/>
            <person name="Mourier T."/>
            <person name="Nagra H."/>
            <person name="Otto T.D."/>
            <person name="Rawlings N."/>
            <person name="Sanchez A."/>
            <person name="Sanders M."/>
            <person name="Subramaniam C."/>
            <person name="Tay Y."/>
            <person name="Dear P."/>
            <person name="Doerig C."/>
            <person name="Gruber A."/>
            <person name="Parkinson J."/>
            <person name="Shirley M."/>
            <person name="Wan K.L."/>
            <person name="Berriman M."/>
            <person name="Tomley F."/>
            <person name="Pain A."/>
        </authorList>
    </citation>
    <scope>NUCLEOTIDE SEQUENCE [LARGE SCALE GENOMIC DNA]</scope>
    <source>
        <strain evidence="3">Houghton</strain>
    </source>
</reference>
<accession>U6GNJ8</accession>
<keyword evidence="4" id="KW-1185">Reference proteome</keyword>
<reference evidence="3" key="2">
    <citation type="submission" date="2013-10" db="EMBL/GenBank/DDBJ databases">
        <authorList>
            <person name="Aslett M."/>
        </authorList>
    </citation>
    <scope>NUCLEOTIDE SEQUENCE [LARGE SCALE GENOMIC DNA]</scope>
    <source>
        <strain evidence="3">Houghton</strain>
    </source>
</reference>